<dbReference type="InParanoid" id="A0A1Y2LPI6"/>
<dbReference type="STRING" id="105696.A0A1Y2LPI6"/>
<organism evidence="2 3">
    <name type="scientific">Epicoccum nigrum</name>
    <name type="common">Soil fungus</name>
    <name type="synonym">Epicoccum purpurascens</name>
    <dbReference type="NCBI Taxonomy" id="105696"/>
    <lineage>
        <taxon>Eukaryota</taxon>
        <taxon>Fungi</taxon>
        <taxon>Dikarya</taxon>
        <taxon>Ascomycota</taxon>
        <taxon>Pezizomycotina</taxon>
        <taxon>Dothideomycetes</taxon>
        <taxon>Pleosporomycetidae</taxon>
        <taxon>Pleosporales</taxon>
        <taxon>Pleosporineae</taxon>
        <taxon>Didymellaceae</taxon>
        <taxon>Epicoccum</taxon>
    </lineage>
</organism>
<gene>
    <name evidence="2" type="ORF">B5807_09093</name>
</gene>
<dbReference type="EMBL" id="KZ107855">
    <property type="protein sequence ID" value="OSS45107.1"/>
    <property type="molecule type" value="Genomic_DNA"/>
</dbReference>
<sequence length="424" mass="47054">MGFFHLHRASSSASTRSTSSMFSSPSSYGTPRTSTDSADDYMTATLKPQHPAPHAPLLSLPFELLQQIASYLDDVSAAKFSLSNRQICYSIGTQRLSTYISSSDSKFSARTRLQETIERALPGAWHCAWCEKFHAWGADESPSSPSSHTPTQPCLDYNSSLSSSPAYVLRYHHIRLALAAHTHGPAHGIPLDALSHARSASVTLFNTPLQTHTAHSAAIRHGRLFLHTSFSLLLPSWAASHRSLIRELWPLLPAALTQHRAGENGHGGMMAALDNVVRRGWRVLGAQSCADCETDWSINAFAVPRSVKGEFVRLNLQSWRDLGSGESPFERVWRAHGPHVLGCEEMYAEGMGKGREKGGIKEVFECGLGGGDEAGECGERGGWEELQYSWQLERERNDERRREQEWRAIWKYVERRAEVEGGRA</sequence>
<proteinExistence type="predicted"/>
<feature type="region of interest" description="Disordered" evidence="1">
    <location>
        <begin position="15"/>
        <end position="39"/>
    </location>
</feature>
<dbReference type="OMA" id="FPGHWFC"/>
<accession>A0A1Y2LPI6</accession>
<dbReference type="AlphaFoldDB" id="A0A1Y2LPI6"/>
<evidence type="ECO:0000256" key="1">
    <source>
        <dbReference type="SAM" id="MobiDB-lite"/>
    </source>
</evidence>
<protein>
    <recommendedName>
        <fullName evidence="4">F-box domain-containing protein</fullName>
    </recommendedName>
</protein>
<keyword evidence="3" id="KW-1185">Reference proteome</keyword>
<evidence type="ECO:0000313" key="3">
    <source>
        <dbReference type="Proteomes" id="UP000193240"/>
    </source>
</evidence>
<feature type="compositionally biased region" description="Low complexity" evidence="1">
    <location>
        <begin position="15"/>
        <end position="27"/>
    </location>
</feature>
<name>A0A1Y2LPI6_EPING</name>
<reference evidence="2 3" key="1">
    <citation type="journal article" date="2017" name="Genome Announc.">
        <title>Genome sequence of the saprophytic ascomycete Epicoccum nigrum ICMP 19927 strain isolated from New Zealand.</title>
        <authorList>
            <person name="Fokin M."/>
            <person name="Fleetwood D."/>
            <person name="Weir B.S."/>
            <person name="Villas-Boas S.G."/>
        </authorList>
    </citation>
    <scope>NUCLEOTIDE SEQUENCE [LARGE SCALE GENOMIC DNA]</scope>
    <source>
        <strain evidence="2 3">ICMP 19927</strain>
    </source>
</reference>
<evidence type="ECO:0000313" key="2">
    <source>
        <dbReference type="EMBL" id="OSS45107.1"/>
    </source>
</evidence>
<evidence type="ECO:0008006" key="4">
    <source>
        <dbReference type="Google" id="ProtNLM"/>
    </source>
</evidence>
<dbReference type="Proteomes" id="UP000193240">
    <property type="component" value="Unassembled WGS sequence"/>
</dbReference>